<keyword evidence="2" id="KW-1185">Reference proteome</keyword>
<protein>
    <submittedName>
        <fullName evidence="1">Uncharacterized protein</fullName>
    </submittedName>
</protein>
<comment type="caution">
    <text evidence="1">The sequence shown here is derived from an EMBL/GenBank/DDBJ whole genome shotgun (WGS) entry which is preliminary data.</text>
</comment>
<evidence type="ECO:0000313" key="1">
    <source>
        <dbReference type="EMBL" id="KTG08793.1"/>
    </source>
</evidence>
<name>A0A0W1R613_9EURY</name>
<dbReference type="Pfam" id="PF26484">
    <property type="entry name" value="WNWW"/>
    <property type="match status" value="1"/>
</dbReference>
<dbReference type="EMBL" id="LOPU01000029">
    <property type="protein sequence ID" value="KTG08793.1"/>
    <property type="molecule type" value="Genomic_DNA"/>
</dbReference>
<dbReference type="STRING" id="1514971.AUR64_13280"/>
<organism evidence="1 2">
    <name type="scientific">Haloprofundus marisrubri</name>
    <dbReference type="NCBI Taxonomy" id="1514971"/>
    <lineage>
        <taxon>Archaea</taxon>
        <taxon>Methanobacteriati</taxon>
        <taxon>Methanobacteriota</taxon>
        <taxon>Stenosarchaea group</taxon>
        <taxon>Halobacteria</taxon>
        <taxon>Halobacteriales</taxon>
        <taxon>Haloferacaceae</taxon>
        <taxon>Haloprofundus</taxon>
    </lineage>
</organism>
<gene>
    <name evidence="1" type="ORF">AUR64_13280</name>
</gene>
<dbReference type="InterPro" id="IPR058716">
    <property type="entry name" value="WNWW_dom-containing"/>
</dbReference>
<dbReference type="RefSeq" id="WP_058581945.1">
    <property type="nucleotide sequence ID" value="NZ_LOPU01000029.1"/>
</dbReference>
<proteinExistence type="predicted"/>
<reference evidence="1 2" key="1">
    <citation type="submission" date="2015-12" db="EMBL/GenBank/DDBJ databases">
        <title>Haloprofundus marisrubri gen. nov., sp. nov., an extremely halophilic archaeon isolated from the Discovery deep brine-seawater interface in the Red Sea.</title>
        <authorList>
            <person name="Zhang G."/>
            <person name="Stingl U."/>
            <person name="Rashid M."/>
        </authorList>
    </citation>
    <scope>NUCLEOTIDE SEQUENCE [LARGE SCALE GENOMIC DNA]</scope>
    <source>
        <strain evidence="1 2">SB9</strain>
    </source>
</reference>
<evidence type="ECO:0000313" key="2">
    <source>
        <dbReference type="Proteomes" id="UP000054387"/>
    </source>
</evidence>
<sequence length="91" mass="10069">MNPDELDAALRREFPGSDAEYRVVVRQAGDLADTGTAETDRGVPLSVDEIVANLSDAPDESVASRWNWWMGALEAAYGGYEPFQVRRIPKE</sequence>
<dbReference type="OrthoDB" id="197908at2157"/>
<dbReference type="AlphaFoldDB" id="A0A0W1R613"/>
<dbReference type="Proteomes" id="UP000054387">
    <property type="component" value="Unassembled WGS sequence"/>
</dbReference>
<accession>A0A0W1R613</accession>